<comment type="similarity">
    <text evidence="2 6">Belongs to the VPS35 family.</text>
</comment>
<dbReference type="Gene3D" id="1.25.40.660">
    <property type="entry name" value="Vacuolar protein sorting-associated protein 35, helical subcomplex Vps35-C"/>
    <property type="match status" value="1"/>
</dbReference>
<evidence type="ECO:0000256" key="5">
    <source>
        <dbReference type="ARBA" id="ARBA00023136"/>
    </source>
</evidence>
<comment type="function">
    <text evidence="6">Plays a role in vesicular protein sorting.</text>
</comment>
<dbReference type="PANTHER" id="PTHR11099:SF0">
    <property type="entry name" value="VACUOLAR PROTEIN SORTING-ASSOCIATED PROTEIN 35"/>
    <property type="match status" value="1"/>
</dbReference>
<reference evidence="8 9" key="1">
    <citation type="submission" date="2018-10" db="EMBL/GenBank/DDBJ databases">
        <authorList>
            <consortium name="Pathogen Informatics"/>
        </authorList>
    </citation>
    <scope>NUCLEOTIDE SEQUENCE [LARGE SCALE GENOMIC DNA]</scope>
</reference>
<dbReference type="AlphaFoldDB" id="A0A158QVV5"/>
<evidence type="ECO:0000256" key="4">
    <source>
        <dbReference type="ARBA" id="ARBA00022927"/>
    </source>
</evidence>
<keyword evidence="5" id="KW-0472">Membrane</keyword>
<evidence type="ECO:0000313" key="8">
    <source>
        <dbReference type="EMBL" id="VDD82613.1"/>
    </source>
</evidence>
<feature type="coiled-coil region" evidence="7">
    <location>
        <begin position="310"/>
        <end position="344"/>
    </location>
</feature>
<dbReference type="GO" id="GO:0005829">
    <property type="term" value="C:cytosol"/>
    <property type="evidence" value="ECO:0007669"/>
    <property type="project" value="GOC"/>
</dbReference>
<keyword evidence="9" id="KW-1185">Reference proteome</keyword>
<dbReference type="GO" id="GO:0006886">
    <property type="term" value="P:intracellular protein transport"/>
    <property type="evidence" value="ECO:0007669"/>
    <property type="project" value="TreeGrafter"/>
</dbReference>
<dbReference type="GO" id="GO:0005770">
    <property type="term" value="C:late endosome"/>
    <property type="evidence" value="ECO:0007669"/>
    <property type="project" value="TreeGrafter"/>
</dbReference>
<dbReference type="GO" id="GO:0042147">
    <property type="term" value="P:retrograde transport, endosome to Golgi"/>
    <property type="evidence" value="ECO:0007669"/>
    <property type="project" value="InterPro"/>
</dbReference>
<keyword evidence="3 6" id="KW-0813">Transport</keyword>
<dbReference type="STRING" id="53468.A0A158QVV5"/>
<organism evidence="8 9">
    <name type="scientific">Mesocestoides corti</name>
    <name type="common">Flatworm</name>
    <dbReference type="NCBI Taxonomy" id="53468"/>
    <lineage>
        <taxon>Eukaryota</taxon>
        <taxon>Metazoa</taxon>
        <taxon>Spiralia</taxon>
        <taxon>Lophotrochozoa</taxon>
        <taxon>Platyhelminthes</taxon>
        <taxon>Cestoda</taxon>
        <taxon>Eucestoda</taxon>
        <taxon>Cyclophyllidea</taxon>
        <taxon>Mesocestoididae</taxon>
        <taxon>Mesocestoides</taxon>
    </lineage>
</organism>
<dbReference type="OrthoDB" id="10258141at2759"/>
<comment type="subcellular location">
    <subcellularLocation>
        <location evidence="1">Membrane</location>
        <topology evidence="1">Peripheral membrane protein</topology>
    </subcellularLocation>
</comment>
<evidence type="ECO:0000313" key="9">
    <source>
        <dbReference type="Proteomes" id="UP000267029"/>
    </source>
</evidence>
<dbReference type="PIRSF" id="PIRSF009375">
    <property type="entry name" value="Retromer_Vps35"/>
    <property type="match status" value="1"/>
</dbReference>
<name>A0A158QVV5_MESCO</name>
<dbReference type="InterPro" id="IPR042491">
    <property type="entry name" value="Vps35_C"/>
</dbReference>
<gene>
    <name evidence="8" type="ORF">MCOS_LOCUS8616</name>
</gene>
<dbReference type="Proteomes" id="UP000267029">
    <property type="component" value="Unassembled WGS sequence"/>
</dbReference>
<keyword evidence="7" id="KW-0175">Coiled coil</keyword>
<dbReference type="EMBL" id="UXSR01005540">
    <property type="protein sequence ID" value="VDD82613.1"/>
    <property type="molecule type" value="Genomic_DNA"/>
</dbReference>
<evidence type="ECO:0000256" key="3">
    <source>
        <dbReference type="ARBA" id="ARBA00022448"/>
    </source>
</evidence>
<evidence type="ECO:0000256" key="2">
    <source>
        <dbReference type="ARBA" id="ARBA00006536"/>
    </source>
</evidence>
<evidence type="ECO:0000256" key="1">
    <source>
        <dbReference type="ARBA" id="ARBA00004170"/>
    </source>
</evidence>
<proteinExistence type="inferred from homology"/>
<protein>
    <recommendedName>
        <fullName evidence="6">Vacuolar protein sorting-associated protein 35</fullName>
    </recommendedName>
</protein>
<evidence type="ECO:0000256" key="7">
    <source>
        <dbReference type="SAM" id="Coils"/>
    </source>
</evidence>
<dbReference type="PANTHER" id="PTHR11099">
    <property type="entry name" value="VACUOLAR SORTING PROTEIN 35"/>
    <property type="match status" value="1"/>
</dbReference>
<dbReference type="Pfam" id="PF03635">
    <property type="entry name" value="Vps35"/>
    <property type="match status" value="1"/>
</dbReference>
<dbReference type="InterPro" id="IPR005378">
    <property type="entry name" value="Vps35"/>
</dbReference>
<sequence length="873" mass="97230">MPVDDQEKLLDRAVAAMEQQKRTVKMYFDDGLNMDGLHCCANVLRGLRTSGLSPKSYYELYIKATEILNSVEAHLTDEFKQGRSIPHLYEIVQYVSNVLPRMYLLITVGVVYIKSGELPCREILKDLVEMCRGVQHPLRGLFLRNYLLTSLRPNLLPDCGATSDNSATVMDSISFILLNFAEMNKLWVRMQHQGHTRDREKRERERRDLQVLVGANIHRLSQLEAINADLYKTHILPSILEQVIQCRDVIAQEYLMDVTIQVRAGFLYSVKAILITFANAFPDEFHAATLPQLLQACECLQPAARLRPIIRSLVDRLLHYISEKEEQEEEKEDKEGRNKEGDATINPEALFESLSLEIGQLVSRRADLYNTAPDDARTGLPPEDVPGLFAPLLNMAIYLNFSADVVNQVLLSAATALVNLSPTRIQSGSLLSRELLTILYLPLYGPRSPKRSINSSLDSATFSIFSSGTTPPPSAGCSPTGTSESGELVRLSTLLNLTGFSRLFDLLDVPARRRLACLFIARALERDSTGAGGEDSQRITSEADLDAFFAIAGVLVERPDPAVALPPTSSDESAEELSLLASVVHLIGRGSGCTDPDAVIGLLIKTRKLFAAGGSTVVRATFPTLVFKAIRLLPVIYETREEANGAIAGQDSWEIRCERVIAFCHQSATKLIACIAPDAALRLFLNCTLVIESVPFEKRPFFAYDFFSQAFTLFEQELSDARSQLSAFCLMVSTLCQMHCLDEDSFHVLQTQCSRAALNLLLRADQSRAVAITAQLYMREQDKSGVFKCLEKSRSLADMCIDLDARTQLYVDLLNYYVTFHQQGLGTSEPINEILTDLLKETEKLVSQLDIVPEPLSQYFSLTKTKVSEVLTM</sequence>
<evidence type="ECO:0000256" key="6">
    <source>
        <dbReference type="PIRNR" id="PIRNR009375"/>
    </source>
</evidence>
<dbReference type="GO" id="GO:0030906">
    <property type="term" value="C:retromer, cargo-selective complex"/>
    <property type="evidence" value="ECO:0007669"/>
    <property type="project" value="InterPro"/>
</dbReference>
<accession>A0A158QVV5</accession>
<keyword evidence="4 6" id="KW-0653">Protein transport</keyword>